<comment type="caution">
    <text evidence="1">The sequence shown here is derived from an EMBL/GenBank/DDBJ whole genome shotgun (WGS) entry which is preliminary data.</text>
</comment>
<name>A0AAV1RT17_9ROSI</name>
<evidence type="ECO:0000313" key="1">
    <source>
        <dbReference type="EMBL" id="CAK7339470.1"/>
    </source>
</evidence>
<proteinExistence type="predicted"/>
<accession>A0AAV1RT17</accession>
<dbReference type="PANTHER" id="PTHR35324">
    <property type="entry name" value="BNAA08G03750D PROTEIN"/>
    <property type="match status" value="1"/>
</dbReference>
<dbReference type="EMBL" id="CAWUPB010001158">
    <property type="protein sequence ID" value="CAK7339470.1"/>
    <property type="molecule type" value="Genomic_DNA"/>
</dbReference>
<keyword evidence="2" id="KW-1185">Reference proteome</keyword>
<sequence length="101" mass="11373">MAFMISKAQQSFSETEKLKLNHPGVEDNQALTSTISSQLHLKPSVHSMDKDVILKRIRHHKTANKVKNAFRALATSGLGQENMVLANQRKWLDPDDMFSSP</sequence>
<evidence type="ECO:0000313" key="2">
    <source>
        <dbReference type="Proteomes" id="UP001314170"/>
    </source>
</evidence>
<reference evidence="1 2" key="1">
    <citation type="submission" date="2024-01" db="EMBL/GenBank/DDBJ databases">
        <authorList>
            <person name="Waweru B."/>
        </authorList>
    </citation>
    <scope>NUCLEOTIDE SEQUENCE [LARGE SCALE GENOMIC DNA]</scope>
</reference>
<dbReference type="Proteomes" id="UP001314170">
    <property type="component" value="Unassembled WGS sequence"/>
</dbReference>
<gene>
    <name evidence="1" type="ORF">DCAF_LOCUS14522</name>
</gene>
<protein>
    <submittedName>
        <fullName evidence="1">Uncharacterized protein</fullName>
    </submittedName>
</protein>
<dbReference type="AlphaFoldDB" id="A0AAV1RT17"/>
<organism evidence="1 2">
    <name type="scientific">Dovyalis caffra</name>
    <dbReference type="NCBI Taxonomy" id="77055"/>
    <lineage>
        <taxon>Eukaryota</taxon>
        <taxon>Viridiplantae</taxon>
        <taxon>Streptophyta</taxon>
        <taxon>Embryophyta</taxon>
        <taxon>Tracheophyta</taxon>
        <taxon>Spermatophyta</taxon>
        <taxon>Magnoliopsida</taxon>
        <taxon>eudicotyledons</taxon>
        <taxon>Gunneridae</taxon>
        <taxon>Pentapetalae</taxon>
        <taxon>rosids</taxon>
        <taxon>fabids</taxon>
        <taxon>Malpighiales</taxon>
        <taxon>Salicaceae</taxon>
        <taxon>Flacourtieae</taxon>
        <taxon>Dovyalis</taxon>
    </lineage>
</organism>
<dbReference type="PANTHER" id="PTHR35324:SF5">
    <property type="entry name" value="BHLH DOMAIN-CONTAINING PROTEIN"/>
    <property type="match status" value="1"/>
</dbReference>